<name>U1HTB4_ENDPU</name>
<evidence type="ECO:0000313" key="10">
    <source>
        <dbReference type="Proteomes" id="UP000019373"/>
    </source>
</evidence>
<dbReference type="GO" id="GO:0003713">
    <property type="term" value="F:transcription coactivator activity"/>
    <property type="evidence" value="ECO:0007669"/>
    <property type="project" value="InterPro"/>
</dbReference>
<dbReference type="InterPro" id="IPR045125">
    <property type="entry name" value="Sub1/Tcp4-like"/>
</dbReference>
<protein>
    <recommendedName>
        <fullName evidence="8">Transcriptional coactivator p15 (PC4) C-terminal domain-containing protein</fullName>
    </recommendedName>
</protein>
<sequence>MAPPRTQKRKPGPQTYESDDGFIANDSETSDRPNKRSKTSKSQSKSTHFSTPGQSQVDSEGNQYWEISRMRRVTISEFKGKRMVNIREFYEKDGKDLPGKKGISMTVEQYSALVDIMPQLEKALEEKGEHIPRPKYDIAASNAPAPAQTEEDDDGSEAEPERVEIKVKNARRKKANIEATSDEEEADD</sequence>
<dbReference type="GO" id="GO:0060261">
    <property type="term" value="P:positive regulation of transcription initiation by RNA polymerase II"/>
    <property type="evidence" value="ECO:0007669"/>
    <property type="project" value="InterPro"/>
</dbReference>
<dbReference type="InterPro" id="IPR003173">
    <property type="entry name" value="PC4_C"/>
</dbReference>
<dbReference type="OrthoDB" id="2505440at2759"/>
<evidence type="ECO:0000256" key="4">
    <source>
        <dbReference type="ARBA" id="ARBA00023125"/>
    </source>
</evidence>
<dbReference type="Gene3D" id="2.30.31.10">
    <property type="entry name" value="Transcriptional Coactivator Pc4, Chain A"/>
    <property type="match status" value="1"/>
</dbReference>
<dbReference type="EMBL" id="KE720921">
    <property type="protein sequence ID" value="ERF73815.1"/>
    <property type="molecule type" value="Genomic_DNA"/>
</dbReference>
<keyword evidence="3" id="KW-0805">Transcription regulation</keyword>
<organism evidence="9 10">
    <name type="scientific">Endocarpon pusillum (strain Z07020 / HMAS-L-300199)</name>
    <name type="common">Lichen-forming fungus</name>
    <dbReference type="NCBI Taxonomy" id="1263415"/>
    <lineage>
        <taxon>Eukaryota</taxon>
        <taxon>Fungi</taxon>
        <taxon>Dikarya</taxon>
        <taxon>Ascomycota</taxon>
        <taxon>Pezizomycotina</taxon>
        <taxon>Eurotiomycetes</taxon>
        <taxon>Chaetothyriomycetidae</taxon>
        <taxon>Verrucariales</taxon>
        <taxon>Verrucariaceae</taxon>
        <taxon>Endocarpon</taxon>
    </lineage>
</organism>
<dbReference type="Pfam" id="PF02229">
    <property type="entry name" value="PC4"/>
    <property type="match status" value="1"/>
</dbReference>
<dbReference type="InterPro" id="IPR009044">
    <property type="entry name" value="ssDNA-bd_transcriptional_reg"/>
</dbReference>
<feature type="compositionally biased region" description="Low complexity" evidence="7">
    <location>
        <begin position="40"/>
        <end position="51"/>
    </location>
</feature>
<feature type="region of interest" description="Disordered" evidence="7">
    <location>
        <begin position="1"/>
        <end position="65"/>
    </location>
</feature>
<evidence type="ECO:0000313" key="9">
    <source>
        <dbReference type="EMBL" id="ERF73815.1"/>
    </source>
</evidence>
<dbReference type="Proteomes" id="UP000019373">
    <property type="component" value="Unassembled WGS sequence"/>
</dbReference>
<feature type="compositionally biased region" description="Acidic residues" evidence="7">
    <location>
        <begin position="149"/>
        <end position="158"/>
    </location>
</feature>
<dbReference type="GO" id="GO:0005634">
    <property type="term" value="C:nucleus"/>
    <property type="evidence" value="ECO:0007669"/>
    <property type="project" value="UniProtKB-SubCell"/>
</dbReference>
<keyword evidence="5" id="KW-0804">Transcription</keyword>
<comment type="similarity">
    <text evidence="2">Belongs to the transcriptional coactivator PC4 family.</text>
</comment>
<dbReference type="eggNOG" id="KOG2712">
    <property type="taxonomic scope" value="Eukaryota"/>
</dbReference>
<accession>U1HTB4</accession>
<evidence type="ECO:0000256" key="3">
    <source>
        <dbReference type="ARBA" id="ARBA00023015"/>
    </source>
</evidence>
<evidence type="ECO:0000259" key="8">
    <source>
        <dbReference type="Pfam" id="PF02229"/>
    </source>
</evidence>
<gene>
    <name evidence="9" type="ORF">EPUS_05519</name>
</gene>
<keyword evidence="10" id="KW-1185">Reference proteome</keyword>
<keyword evidence="4" id="KW-0238">DNA-binding</keyword>
<dbReference type="GO" id="GO:0003677">
    <property type="term" value="F:DNA binding"/>
    <property type="evidence" value="ECO:0007669"/>
    <property type="project" value="UniProtKB-KW"/>
</dbReference>
<feature type="domain" description="Transcriptional coactivator p15 (PC4) C-terminal" evidence="8">
    <location>
        <begin position="65"/>
        <end position="116"/>
    </location>
</feature>
<feature type="region of interest" description="Disordered" evidence="7">
    <location>
        <begin position="128"/>
        <end position="188"/>
    </location>
</feature>
<dbReference type="SUPFAM" id="SSF54447">
    <property type="entry name" value="ssDNA-binding transcriptional regulator domain"/>
    <property type="match status" value="1"/>
</dbReference>
<dbReference type="HOGENOM" id="CLU_104273_0_0_1"/>
<evidence type="ECO:0000256" key="6">
    <source>
        <dbReference type="ARBA" id="ARBA00023242"/>
    </source>
</evidence>
<dbReference type="OMA" id="QSKSTHF"/>
<dbReference type="GeneID" id="19240468"/>
<evidence type="ECO:0000256" key="2">
    <source>
        <dbReference type="ARBA" id="ARBA00009001"/>
    </source>
</evidence>
<comment type="subcellular location">
    <subcellularLocation>
        <location evidence="1">Nucleus</location>
    </subcellularLocation>
</comment>
<dbReference type="PANTHER" id="PTHR13215">
    <property type="entry name" value="RNA POLYMERASE II TRANSCRIPTIONAL COACTIVATOR"/>
    <property type="match status" value="1"/>
</dbReference>
<evidence type="ECO:0000256" key="1">
    <source>
        <dbReference type="ARBA" id="ARBA00004123"/>
    </source>
</evidence>
<proteinExistence type="inferred from homology"/>
<reference evidence="10" key="1">
    <citation type="journal article" date="2014" name="BMC Genomics">
        <title>Genome characteristics reveal the impact of lichenization on lichen-forming fungus Endocarpon pusillum Hedwig (Verrucariales, Ascomycota).</title>
        <authorList>
            <person name="Wang Y.-Y."/>
            <person name="Liu B."/>
            <person name="Zhang X.-Y."/>
            <person name="Zhou Q.-M."/>
            <person name="Zhang T."/>
            <person name="Li H."/>
            <person name="Yu Y.-F."/>
            <person name="Zhang X.-L."/>
            <person name="Hao X.-Y."/>
            <person name="Wang M."/>
            <person name="Wang L."/>
            <person name="Wei J.-C."/>
        </authorList>
    </citation>
    <scope>NUCLEOTIDE SEQUENCE [LARGE SCALE GENOMIC DNA]</scope>
    <source>
        <strain evidence="10">Z07020 / HMAS-L-300199</strain>
    </source>
</reference>
<evidence type="ECO:0000256" key="5">
    <source>
        <dbReference type="ARBA" id="ARBA00023163"/>
    </source>
</evidence>
<keyword evidence="6" id="KW-0539">Nucleus</keyword>
<feature type="compositionally biased region" description="Basic residues" evidence="7">
    <location>
        <begin position="1"/>
        <end position="11"/>
    </location>
</feature>
<feature type="compositionally biased region" description="Polar residues" evidence="7">
    <location>
        <begin position="52"/>
        <end position="62"/>
    </location>
</feature>
<dbReference type="AlphaFoldDB" id="U1HTB4"/>
<dbReference type="RefSeq" id="XP_007800516.1">
    <property type="nucleotide sequence ID" value="XM_007802325.1"/>
</dbReference>
<evidence type="ECO:0000256" key="7">
    <source>
        <dbReference type="SAM" id="MobiDB-lite"/>
    </source>
</evidence>